<gene>
    <name evidence="2" type="ORF">ACFPFW_03980</name>
</gene>
<keyword evidence="1" id="KW-1133">Transmembrane helix</keyword>
<protein>
    <submittedName>
        <fullName evidence="2">DUF1499 domain-containing protein</fullName>
    </submittedName>
</protein>
<name>A0ABV9YZB0_9HYPH</name>
<feature type="transmembrane region" description="Helical" evidence="1">
    <location>
        <begin position="43"/>
        <end position="69"/>
    </location>
</feature>
<dbReference type="Pfam" id="PF07386">
    <property type="entry name" value="DUF1499"/>
    <property type="match status" value="1"/>
</dbReference>
<reference evidence="3" key="1">
    <citation type="journal article" date="2019" name="Int. J. Syst. Evol. Microbiol.">
        <title>The Global Catalogue of Microorganisms (GCM) 10K type strain sequencing project: providing services to taxonomists for standard genome sequencing and annotation.</title>
        <authorList>
            <consortium name="The Broad Institute Genomics Platform"/>
            <consortium name="The Broad Institute Genome Sequencing Center for Infectious Disease"/>
            <person name="Wu L."/>
            <person name="Ma J."/>
        </authorList>
    </citation>
    <scope>NUCLEOTIDE SEQUENCE [LARGE SCALE GENOMIC DNA]</scope>
    <source>
        <strain evidence="3">CGMCC 1.16444</strain>
    </source>
</reference>
<keyword evidence="1" id="KW-0812">Transmembrane</keyword>
<evidence type="ECO:0000313" key="2">
    <source>
        <dbReference type="EMBL" id="MFC5067172.1"/>
    </source>
</evidence>
<organism evidence="2 3">
    <name type="scientific">Flaviflagellibacter deserti</name>
    <dbReference type="NCBI Taxonomy" id="2267266"/>
    <lineage>
        <taxon>Bacteria</taxon>
        <taxon>Pseudomonadati</taxon>
        <taxon>Pseudomonadota</taxon>
        <taxon>Alphaproteobacteria</taxon>
        <taxon>Hyphomicrobiales</taxon>
        <taxon>Flaviflagellibacter</taxon>
    </lineage>
</organism>
<comment type="caution">
    <text evidence="2">The sequence shown here is derived from an EMBL/GenBank/DDBJ whole genome shotgun (WGS) entry which is preliminary data.</text>
</comment>
<proteinExistence type="predicted"/>
<evidence type="ECO:0000256" key="1">
    <source>
        <dbReference type="SAM" id="Phobius"/>
    </source>
</evidence>
<dbReference type="InterPro" id="IPR010865">
    <property type="entry name" value="DUF1499"/>
</dbReference>
<keyword evidence="3" id="KW-1185">Reference proteome</keyword>
<keyword evidence="1" id="KW-0472">Membrane</keyword>
<feature type="transmembrane region" description="Helical" evidence="1">
    <location>
        <begin position="75"/>
        <end position="97"/>
    </location>
</feature>
<evidence type="ECO:0000313" key="3">
    <source>
        <dbReference type="Proteomes" id="UP001595796"/>
    </source>
</evidence>
<dbReference type="RefSeq" id="WP_114957208.1">
    <property type="nucleotide sequence ID" value="NZ_JBHSJF010000004.1"/>
</dbReference>
<accession>A0ABV9YZB0</accession>
<dbReference type="EMBL" id="JBHSJF010000004">
    <property type="protein sequence ID" value="MFC5067172.1"/>
    <property type="molecule type" value="Genomic_DNA"/>
</dbReference>
<sequence>MIEHEPYASSALWSRRLGLFAIPVSIIAVVAQRSGQLDFNSGVASLGAGAILAVLAVLLGLIAFAVIWVRGNRGAGAAAIGIIAGLAVISVPLGYLVMGWGLPQITDVATDPGDPPAFVFAAAERRPTDNPLAYPGEKAAMAQLSGYPDIAPLRVSQPVDEVYALALQLVETRGWRILVSGANNRGRRHIEAVALTPLLRFSEDIAIDIRPEGGGVRVDMRSASRVGSADLGSNARRVRSFLTDLAAAAR</sequence>
<feature type="transmembrane region" description="Helical" evidence="1">
    <location>
        <begin position="12"/>
        <end position="31"/>
    </location>
</feature>
<dbReference type="Proteomes" id="UP001595796">
    <property type="component" value="Unassembled WGS sequence"/>
</dbReference>